<organism evidence="1 2">
    <name type="scientific">Vermiconidia calcicola</name>
    <dbReference type="NCBI Taxonomy" id="1690605"/>
    <lineage>
        <taxon>Eukaryota</taxon>
        <taxon>Fungi</taxon>
        <taxon>Dikarya</taxon>
        <taxon>Ascomycota</taxon>
        <taxon>Pezizomycotina</taxon>
        <taxon>Dothideomycetes</taxon>
        <taxon>Dothideomycetidae</taxon>
        <taxon>Mycosphaerellales</taxon>
        <taxon>Extremaceae</taxon>
        <taxon>Vermiconidia</taxon>
    </lineage>
</organism>
<name>A0ACC3N3R1_9PEZI</name>
<dbReference type="EMBL" id="JAUTXU010000098">
    <property type="protein sequence ID" value="KAK3708781.1"/>
    <property type="molecule type" value="Genomic_DNA"/>
</dbReference>
<comment type="caution">
    <text evidence="1">The sequence shown here is derived from an EMBL/GenBank/DDBJ whole genome shotgun (WGS) entry which is preliminary data.</text>
</comment>
<reference evidence="1" key="1">
    <citation type="submission" date="2023-07" db="EMBL/GenBank/DDBJ databases">
        <title>Black Yeasts Isolated from many extreme environments.</title>
        <authorList>
            <person name="Coleine C."/>
            <person name="Stajich J.E."/>
            <person name="Selbmann L."/>
        </authorList>
    </citation>
    <scope>NUCLEOTIDE SEQUENCE</scope>
    <source>
        <strain evidence="1">CCFEE 5714</strain>
    </source>
</reference>
<gene>
    <name evidence="1" type="primary">GWT1_1</name>
    <name evidence="1" type="ORF">LTR37_011302</name>
</gene>
<evidence type="ECO:0000313" key="1">
    <source>
        <dbReference type="EMBL" id="KAK3708781.1"/>
    </source>
</evidence>
<dbReference type="Proteomes" id="UP001281147">
    <property type="component" value="Unassembled WGS sequence"/>
</dbReference>
<sequence>MTPEYKAEKEASVSHLGGGGLWEINHVTLVAPAAALLWSILQKRQSFFKPYTLPAALTDFLLHCCGILFATTVYSSAPQVLNGLLILPTVAALLQSPVKTDEKSKPPAKSEADDKPAKAKDEEAASDMHPLPVKPFITTYRGAMMIITCTSILAVDFPVFPRRFAKTESFGMSLMDMGVGSFVFAAGIVAARQQLKEQQSGSPSFTMRFKAAMRHSLPLFVLGFIRLWSVKGLEYAEHVSEYGVHWNFFFTLALLPPATALLQPVLRLIPSYGLLAFVLSGCWEMFYEIYPDIKAYIILSERKPGDWVSQNREGIFSFVGYLAIFIAGMGIGTGILPRDADPEPAKPVEKDPMDEDAEWLASILSQSAEQEPAAPTPMKPLKPEFPDTTFWNLVKWTGIWSILCVWAQWHYGPHLFVSRRMANLAYVIWVCAFNSAQLLVFCAIECVVFRDLYEAKDQETERQRISDATSKVMHAFNRNSLALFLLANLLTGLINMSVRTLYVGDVQAMAILVAYIGTLCAVALLLDRHDISIKL</sequence>
<keyword evidence="2" id="KW-1185">Reference proteome</keyword>
<proteinExistence type="predicted"/>
<protein>
    <submittedName>
        <fullName evidence="1">Glucosaminyl phosphatidylinositol (GlcN-PI) nositol acylation protein</fullName>
    </submittedName>
</protein>
<accession>A0ACC3N3R1</accession>
<evidence type="ECO:0000313" key="2">
    <source>
        <dbReference type="Proteomes" id="UP001281147"/>
    </source>
</evidence>